<dbReference type="CDD" id="cd00090">
    <property type="entry name" value="HTH_ARSR"/>
    <property type="match status" value="1"/>
</dbReference>
<dbReference type="HOGENOM" id="CLU_076095_1_0_3"/>
<dbReference type="PANTHER" id="PTHR33204:SF18">
    <property type="entry name" value="TRANSCRIPTIONAL REGULATORY PROTEIN"/>
    <property type="match status" value="1"/>
</dbReference>
<feature type="domain" description="HTH hxlR-type" evidence="4">
    <location>
        <begin position="9"/>
        <end position="106"/>
    </location>
</feature>
<dbReference type="Pfam" id="PF02036">
    <property type="entry name" value="SCP2"/>
    <property type="match status" value="1"/>
</dbReference>
<gene>
    <name evidence="5" type="ordered locus">Sta7437_0448</name>
</gene>
<evidence type="ECO:0000256" key="3">
    <source>
        <dbReference type="ARBA" id="ARBA00023163"/>
    </source>
</evidence>
<dbReference type="InterPro" id="IPR003033">
    <property type="entry name" value="SCP2_sterol-bd_dom"/>
</dbReference>
<dbReference type="EMBL" id="CP003653">
    <property type="protein sequence ID" value="AFZ34057.1"/>
    <property type="molecule type" value="Genomic_DNA"/>
</dbReference>
<dbReference type="InterPro" id="IPR002577">
    <property type="entry name" value="HTH_HxlR"/>
</dbReference>
<keyword evidence="3" id="KW-0804">Transcription</keyword>
<dbReference type="PANTHER" id="PTHR33204">
    <property type="entry name" value="TRANSCRIPTIONAL REGULATOR, MARR FAMILY"/>
    <property type="match status" value="1"/>
</dbReference>
<dbReference type="PROSITE" id="PS51118">
    <property type="entry name" value="HTH_HXLR"/>
    <property type="match status" value="1"/>
</dbReference>
<dbReference type="InterPro" id="IPR011991">
    <property type="entry name" value="ArsR-like_HTH"/>
</dbReference>
<evidence type="ECO:0000256" key="2">
    <source>
        <dbReference type="ARBA" id="ARBA00023125"/>
    </source>
</evidence>
<dbReference type="STRING" id="111780.Sta7437_0448"/>
<dbReference type="PATRIC" id="fig|111780.3.peg.464"/>
<dbReference type="InterPro" id="IPR036390">
    <property type="entry name" value="WH_DNA-bd_sf"/>
</dbReference>
<dbReference type="OrthoDB" id="9791143at2"/>
<organism evidence="5 6">
    <name type="scientific">Stanieria cyanosphaera (strain ATCC 29371 / PCC 7437)</name>
    <dbReference type="NCBI Taxonomy" id="111780"/>
    <lineage>
        <taxon>Bacteria</taxon>
        <taxon>Bacillati</taxon>
        <taxon>Cyanobacteriota</taxon>
        <taxon>Cyanophyceae</taxon>
        <taxon>Pleurocapsales</taxon>
        <taxon>Dermocarpellaceae</taxon>
        <taxon>Stanieria</taxon>
    </lineage>
</organism>
<dbReference type="SUPFAM" id="SSF55718">
    <property type="entry name" value="SCP-like"/>
    <property type="match status" value="1"/>
</dbReference>
<dbReference type="Proteomes" id="UP000010473">
    <property type="component" value="Chromosome"/>
</dbReference>
<evidence type="ECO:0000256" key="1">
    <source>
        <dbReference type="ARBA" id="ARBA00023015"/>
    </source>
</evidence>
<dbReference type="InterPro" id="IPR036527">
    <property type="entry name" value="SCP2_sterol-bd_dom_sf"/>
</dbReference>
<keyword evidence="2" id="KW-0238">DNA-binding</keyword>
<dbReference type="RefSeq" id="WP_015191730.1">
    <property type="nucleotide sequence ID" value="NC_019748.1"/>
</dbReference>
<dbReference type="Gene3D" id="1.10.10.10">
    <property type="entry name" value="Winged helix-like DNA-binding domain superfamily/Winged helix DNA-binding domain"/>
    <property type="match status" value="1"/>
</dbReference>
<protein>
    <submittedName>
        <fullName evidence="5">Transcriptional regulator, HxlR family</fullName>
    </submittedName>
</protein>
<dbReference type="SUPFAM" id="SSF46785">
    <property type="entry name" value="Winged helix' DNA-binding domain"/>
    <property type="match status" value="1"/>
</dbReference>
<evidence type="ECO:0000313" key="5">
    <source>
        <dbReference type="EMBL" id="AFZ34057.1"/>
    </source>
</evidence>
<evidence type="ECO:0000313" key="6">
    <source>
        <dbReference type="Proteomes" id="UP000010473"/>
    </source>
</evidence>
<dbReference type="KEGG" id="scs:Sta7437_0448"/>
<keyword evidence="6" id="KW-1185">Reference proteome</keyword>
<sequence length="241" mass="27718">MSKSYGQYCPVARAAEAMCERWTPLILREMMSGSCHFNEISRGVPLMSRALLIKRLKEMENAGLITRQEKKIGQGSLYLLTEAGEALRPIIEAMGVWAQHWTSDRLFAEQLDPALFMWSLRRGFNLDAMPEEKIVFQFDLRNIPKQSIQQRSYWVVVEQRRVDVCMQDPGFEVDILITAELSALVHVVMGYDPLDLALKSQKINFEGERKLVSQIPTWLYLNQERRYLSGIAPKTLGEMFG</sequence>
<dbReference type="AlphaFoldDB" id="K9XQY3"/>
<dbReference type="eggNOG" id="COG1733">
    <property type="taxonomic scope" value="Bacteria"/>
</dbReference>
<proteinExistence type="predicted"/>
<reference evidence="6" key="1">
    <citation type="journal article" date="2013" name="Proc. Natl. Acad. Sci. U.S.A.">
        <title>Improving the coverage of the cyanobacterial phylum using diversity-driven genome sequencing.</title>
        <authorList>
            <person name="Shih P.M."/>
            <person name="Wu D."/>
            <person name="Latifi A."/>
            <person name="Axen S.D."/>
            <person name="Fewer D.P."/>
            <person name="Talla E."/>
            <person name="Calteau A."/>
            <person name="Cai F."/>
            <person name="Tandeau de Marsac N."/>
            <person name="Rippka R."/>
            <person name="Herdman M."/>
            <person name="Sivonen K."/>
            <person name="Coursin T."/>
            <person name="Laurent T."/>
            <person name="Goodwin L."/>
            <person name="Nolan M."/>
            <person name="Davenport K.W."/>
            <person name="Han C.S."/>
            <person name="Rubin E.M."/>
            <person name="Eisen J.A."/>
            <person name="Woyke T."/>
            <person name="Gugger M."/>
            <person name="Kerfeld C.A."/>
        </authorList>
    </citation>
    <scope>NUCLEOTIDE SEQUENCE [LARGE SCALE GENOMIC DNA]</scope>
    <source>
        <strain evidence="6">ATCC 29371 / PCC 7437</strain>
    </source>
</reference>
<dbReference type="GO" id="GO:0003677">
    <property type="term" value="F:DNA binding"/>
    <property type="evidence" value="ECO:0007669"/>
    <property type="project" value="UniProtKB-KW"/>
</dbReference>
<dbReference type="Pfam" id="PF01638">
    <property type="entry name" value="HxlR"/>
    <property type="match status" value="1"/>
</dbReference>
<dbReference type="Gene3D" id="3.30.1050.10">
    <property type="entry name" value="SCP2 sterol-binding domain"/>
    <property type="match status" value="1"/>
</dbReference>
<accession>K9XQY3</accession>
<name>K9XQY3_STAC7</name>
<dbReference type="InterPro" id="IPR036388">
    <property type="entry name" value="WH-like_DNA-bd_sf"/>
</dbReference>
<keyword evidence="1" id="KW-0805">Transcription regulation</keyword>
<evidence type="ECO:0000259" key="4">
    <source>
        <dbReference type="PROSITE" id="PS51118"/>
    </source>
</evidence>